<keyword evidence="2" id="KW-1185">Reference proteome</keyword>
<evidence type="ECO:0000313" key="2">
    <source>
        <dbReference type="Proteomes" id="UP001372338"/>
    </source>
</evidence>
<proteinExistence type="predicted"/>
<organism evidence="1 2">
    <name type="scientific">Crotalaria pallida</name>
    <name type="common">Smooth rattlebox</name>
    <name type="synonym">Crotalaria striata</name>
    <dbReference type="NCBI Taxonomy" id="3830"/>
    <lineage>
        <taxon>Eukaryota</taxon>
        <taxon>Viridiplantae</taxon>
        <taxon>Streptophyta</taxon>
        <taxon>Embryophyta</taxon>
        <taxon>Tracheophyta</taxon>
        <taxon>Spermatophyta</taxon>
        <taxon>Magnoliopsida</taxon>
        <taxon>eudicotyledons</taxon>
        <taxon>Gunneridae</taxon>
        <taxon>Pentapetalae</taxon>
        <taxon>rosids</taxon>
        <taxon>fabids</taxon>
        <taxon>Fabales</taxon>
        <taxon>Fabaceae</taxon>
        <taxon>Papilionoideae</taxon>
        <taxon>50 kb inversion clade</taxon>
        <taxon>genistoids sensu lato</taxon>
        <taxon>core genistoids</taxon>
        <taxon>Crotalarieae</taxon>
        <taxon>Crotalaria</taxon>
    </lineage>
</organism>
<sequence length="75" mass="8559">MRPEPSQIRFSVNTSFYGRSIGTLVLRMLLRTHVTLKNKKGEFFCPIIFRLVDFTPVSDCLRHTSRPGAALMTDS</sequence>
<gene>
    <name evidence="1" type="ORF">RIF29_09178</name>
</gene>
<protein>
    <submittedName>
        <fullName evidence="1">Uncharacterized protein</fullName>
    </submittedName>
</protein>
<accession>A0AAN9FRM7</accession>
<reference evidence="1 2" key="1">
    <citation type="submission" date="2024-01" db="EMBL/GenBank/DDBJ databases">
        <title>The genomes of 5 underutilized Papilionoideae crops provide insights into root nodulation and disease resistanc.</title>
        <authorList>
            <person name="Yuan L."/>
        </authorList>
    </citation>
    <scope>NUCLEOTIDE SEQUENCE [LARGE SCALE GENOMIC DNA]</scope>
    <source>
        <strain evidence="1">ZHUSHIDOU_FW_LH</strain>
        <tissue evidence="1">Leaf</tissue>
    </source>
</reference>
<comment type="caution">
    <text evidence="1">The sequence shown here is derived from an EMBL/GenBank/DDBJ whole genome shotgun (WGS) entry which is preliminary data.</text>
</comment>
<dbReference type="EMBL" id="JAYWIO010000002">
    <property type="protein sequence ID" value="KAK7281312.1"/>
    <property type="molecule type" value="Genomic_DNA"/>
</dbReference>
<evidence type="ECO:0000313" key="1">
    <source>
        <dbReference type="EMBL" id="KAK7281312.1"/>
    </source>
</evidence>
<dbReference type="AlphaFoldDB" id="A0AAN9FRM7"/>
<dbReference type="Proteomes" id="UP001372338">
    <property type="component" value="Unassembled WGS sequence"/>
</dbReference>
<name>A0AAN9FRM7_CROPI</name>